<keyword evidence="3" id="KW-1185">Reference proteome</keyword>
<dbReference type="AlphaFoldDB" id="A0A9Q1FWC0"/>
<evidence type="ECO:0000313" key="2">
    <source>
        <dbReference type="EMBL" id="KAJ8368891.1"/>
    </source>
</evidence>
<reference evidence="2" key="1">
    <citation type="journal article" date="2023" name="Science">
        <title>Genome structures resolve the early diversification of teleost fishes.</title>
        <authorList>
            <person name="Parey E."/>
            <person name="Louis A."/>
            <person name="Montfort J."/>
            <person name="Bouchez O."/>
            <person name="Roques C."/>
            <person name="Iampietro C."/>
            <person name="Lluch J."/>
            <person name="Castinel A."/>
            <person name="Donnadieu C."/>
            <person name="Desvignes T."/>
            <person name="Floi Bucao C."/>
            <person name="Jouanno E."/>
            <person name="Wen M."/>
            <person name="Mejri S."/>
            <person name="Dirks R."/>
            <person name="Jansen H."/>
            <person name="Henkel C."/>
            <person name="Chen W.J."/>
            <person name="Zahm M."/>
            <person name="Cabau C."/>
            <person name="Klopp C."/>
            <person name="Thompson A.W."/>
            <person name="Robinson-Rechavi M."/>
            <person name="Braasch I."/>
            <person name="Lecointre G."/>
            <person name="Bobe J."/>
            <person name="Postlethwait J.H."/>
            <person name="Berthelot C."/>
            <person name="Roest Crollius H."/>
            <person name="Guiguen Y."/>
        </authorList>
    </citation>
    <scope>NUCLEOTIDE SEQUENCE</scope>
    <source>
        <strain evidence="2">WJC10195</strain>
    </source>
</reference>
<feature type="region of interest" description="Disordered" evidence="1">
    <location>
        <begin position="1"/>
        <end position="27"/>
    </location>
</feature>
<evidence type="ECO:0000313" key="3">
    <source>
        <dbReference type="Proteomes" id="UP001152622"/>
    </source>
</evidence>
<comment type="caution">
    <text evidence="2">The sequence shown here is derived from an EMBL/GenBank/DDBJ whole genome shotgun (WGS) entry which is preliminary data.</text>
</comment>
<accession>A0A9Q1FWC0</accession>
<protein>
    <submittedName>
        <fullName evidence="2">Uncharacterized protein</fullName>
    </submittedName>
</protein>
<organism evidence="2 3">
    <name type="scientific">Synaphobranchus kaupii</name>
    <name type="common">Kaup's arrowtooth eel</name>
    <dbReference type="NCBI Taxonomy" id="118154"/>
    <lineage>
        <taxon>Eukaryota</taxon>
        <taxon>Metazoa</taxon>
        <taxon>Chordata</taxon>
        <taxon>Craniata</taxon>
        <taxon>Vertebrata</taxon>
        <taxon>Euteleostomi</taxon>
        <taxon>Actinopterygii</taxon>
        <taxon>Neopterygii</taxon>
        <taxon>Teleostei</taxon>
        <taxon>Anguilliformes</taxon>
        <taxon>Synaphobranchidae</taxon>
        <taxon>Synaphobranchus</taxon>
    </lineage>
</organism>
<proteinExistence type="predicted"/>
<feature type="region of interest" description="Disordered" evidence="1">
    <location>
        <begin position="52"/>
        <end position="76"/>
    </location>
</feature>
<sequence length="76" mass="7781">MSHDESADGLRPGAPDTGSQGADGAVTPLDCRFAGLKRARIRGKVADATVSHSGDCARARGHCEVPPGLSDPRNSP</sequence>
<dbReference type="EMBL" id="JAINUF010000003">
    <property type="protein sequence ID" value="KAJ8368891.1"/>
    <property type="molecule type" value="Genomic_DNA"/>
</dbReference>
<evidence type="ECO:0000256" key="1">
    <source>
        <dbReference type="SAM" id="MobiDB-lite"/>
    </source>
</evidence>
<gene>
    <name evidence="2" type="ORF">SKAU_G00089190</name>
</gene>
<name>A0A9Q1FWC0_SYNKA</name>
<dbReference type="Proteomes" id="UP001152622">
    <property type="component" value="Chromosome 3"/>
</dbReference>